<dbReference type="InterPro" id="IPR046825">
    <property type="entry name" value="PDH_C"/>
</dbReference>
<proteinExistence type="inferred from homology"/>
<comment type="similarity">
    <text evidence="1">Belongs to the prephenate/arogenate dehydrogenase family.</text>
</comment>
<evidence type="ECO:0000313" key="5">
    <source>
        <dbReference type="EMBL" id="XFO66999.1"/>
    </source>
</evidence>
<dbReference type="InterPro" id="IPR008927">
    <property type="entry name" value="6-PGluconate_DH-like_C_sf"/>
</dbReference>
<dbReference type="Pfam" id="PF02153">
    <property type="entry name" value="PDH_N"/>
    <property type="match status" value="1"/>
</dbReference>
<sequence length="303" mass="32607">MKPAIKRIAIIGMGLIGGSLGLAIKASQGEKVEVTGIDTNELSMLKAKQCGAADRITADYKTGIMSADMIFVCTPVLQIATLIKEIAPHLKQGAILTDTGSTKTYLIQEIAAALPRGVHYVPGHPMAGREKSGIEAAVGTLFYDKWYILTPTRDGDAAAVEAVRQVINWTGARVTEMNAAEHDWCTALISHVPHIGAAALVNLLTYLQDQENSIKLAGGGFRDTTRIASSNADMWADICMTNAGPIADSLDKFSQIVSQVAAAVRQGDRDSIHKFFSNAKQRRDELLLLEQAANEQPLTNEHL</sequence>
<dbReference type="GO" id="GO:0047794">
    <property type="term" value="F:cyclohexadienyl dehydrogenase activity"/>
    <property type="evidence" value="ECO:0007669"/>
    <property type="project" value="UniProtKB-EC"/>
</dbReference>
<dbReference type="EMBL" id="CP155573">
    <property type="protein sequence ID" value="XFO66999.1"/>
    <property type="molecule type" value="Genomic_DNA"/>
</dbReference>
<evidence type="ECO:0000256" key="1">
    <source>
        <dbReference type="ARBA" id="ARBA00007964"/>
    </source>
</evidence>
<accession>A0ABZ3IMR6</accession>
<keyword evidence="2 5" id="KW-0560">Oxidoreductase</keyword>
<keyword evidence="6" id="KW-1185">Reference proteome</keyword>
<dbReference type="InterPro" id="IPR050812">
    <property type="entry name" value="Preph/Arog_dehydrog"/>
</dbReference>
<dbReference type="InterPro" id="IPR003099">
    <property type="entry name" value="Prephen_DH"/>
</dbReference>
<evidence type="ECO:0000259" key="4">
    <source>
        <dbReference type="PROSITE" id="PS51176"/>
    </source>
</evidence>
<dbReference type="RefSeq" id="WP_094605119.1">
    <property type="nucleotide sequence ID" value="NZ_CP155573.1"/>
</dbReference>
<dbReference type="EC" id="1.3.1.43" evidence="5"/>
<reference evidence="5" key="1">
    <citation type="submission" date="2024-05" db="EMBL/GenBank/DDBJ databases">
        <title>Isolation and characterization of Sporomusa carbonis sp. nov., a carboxydotrophic hydrogenogen in the genus of Sporomusa isolated from a charcoal burning pile.</title>
        <authorList>
            <person name="Boeer T."/>
            <person name="Rosenbaum F."/>
            <person name="Eysell L."/>
            <person name="Mueller V."/>
            <person name="Daniel R."/>
            <person name="Poehlein A."/>
        </authorList>
    </citation>
    <scope>NUCLEOTIDE SEQUENCE [LARGE SCALE GENOMIC DNA]</scope>
    <source>
        <strain evidence="5">DSM 10669</strain>
    </source>
</reference>
<dbReference type="Gene3D" id="3.40.50.720">
    <property type="entry name" value="NAD(P)-binding Rossmann-like Domain"/>
    <property type="match status" value="1"/>
</dbReference>
<dbReference type="SUPFAM" id="SSF51735">
    <property type="entry name" value="NAD(P)-binding Rossmann-fold domains"/>
    <property type="match status" value="1"/>
</dbReference>
<dbReference type="Gene3D" id="1.10.3660.10">
    <property type="entry name" value="6-phosphogluconate dehydrogenase C-terminal like domain"/>
    <property type="match status" value="1"/>
</dbReference>
<dbReference type="PROSITE" id="PS51176">
    <property type="entry name" value="PDH_ADH"/>
    <property type="match status" value="1"/>
</dbReference>
<dbReference type="InterPro" id="IPR046826">
    <property type="entry name" value="PDH_N"/>
</dbReference>
<evidence type="ECO:0000313" key="6">
    <source>
        <dbReference type="Proteomes" id="UP000216752"/>
    </source>
</evidence>
<organism evidence="5 6">
    <name type="scientific">Sporomusa silvacetica DSM 10669</name>
    <dbReference type="NCBI Taxonomy" id="1123289"/>
    <lineage>
        <taxon>Bacteria</taxon>
        <taxon>Bacillati</taxon>
        <taxon>Bacillota</taxon>
        <taxon>Negativicutes</taxon>
        <taxon>Selenomonadales</taxon>
        <taxon>Sporomusaceae</taxon>
        <taxon>Sporomusa</taxon>
    </lineage>
</organism>
<comment type="pathway">
    <text evidence="3">Amino-acid biosynthesis.</text>
</comment>
<name>A0ABZ3IMR6_9FIRM</name>
<dbReference type="PANTHER" id="PTHR21363">
    <property type="entry name" value="PREPHENATE DEHYDROGENASE"/>
    <property type="match status" value="1"/>
</dbReference>
<dbReference type="SUPFAM" id="SSF48179">
    <property type="entry name" value="6-phosphogluconate dehydrogenase C-terminal domain-like"/>
    <property type="match status" value="1"/>
</dbReference>
<evidence type="ECO:0000256" key="2">
    <source>
        <dbReference type="ARBA" id="ARBA00023002"/>
    </source>
</evidence>
<dbReference type="InterPro" id="IPR036291">
    <property type="entry name" value="NAD(P)-bd_dom_sf"/>
</dbReference>
<evidence type="ECO:0000256" key="3">
    <source>
        <dbReference type="ARBA" id="ARBA00029440"/>
    </source>
</evidence>
<protein>
    <submittedName>
        <fullName evidence="5">Cyclohexadienyl dehydrogenase</fullName>
        <ecNumber evidence="5">1.3.1.43</ecNumber>
    </submittedName>
</protein>
<dbReference type="Pfam" id="PF20463">
    <property type="entry name" value="PDH_C"/>
    <property type="match status" value="1"/>
</dbReference>
<feature type="domain" description="Prephenate/arogenate dehydrogenase" evidence="4">
    <location>
        <begin position="6"/>
        <end position="294"/>
    </location>
</feature>
<gene>
    <name evidence="5" type="primary">tyrC</name>
    <name evidence="5" type="ORF">SPSIL_031700</name>
</gene>
<dbReference type="PANTHER" id="PTHR21363:SF0">
    <property type="entry name" value="PREPHENATE DEHYDROGENASE [NADP(+)]"/>
    <property type="match status" value="1"/>
</dbReference>
<dbReference type="Proteomes" id="UP000216752">
    <property type="component" value="Chromosome"/>
</dbReference>